<dbReference type="EMBL" id="FXZD01000001">
    <property type="protein sequence ID" value="SMX65388.1"/>
    <property type="molecule type" value="Genomic_DNA"/>
</dbReference>
<dbReference type="InterPro" id="IPR034660">
    <property type="entry name" value="DinB/YfiT-like"/>
</dbReference>
<dbReference type="Pfam" id="PF11716">
    <property type="entry name" value="MDMPI_N"/>
    <property type="match status" value="1"/>
</dbReference>
<gene>
    <name evidence="2" type="ORF">BANT918_00352</name>
</gene>
<dbReference type="GO" id="GO:0046872">
    <property type="term" value="F:metal ion binding"/>
    <property type="evidence" value="ECO:0007669"/>
    <property type="project" value="InterPro"/>
</dbReference>
<feature type="domain" description="Mycothiol-dependent maleylpyruvate isomerase metal-binding" evidence="1">
    <location>
        <begin position="16"/>
        <end position="130"/>
    </location>
</feature>
<name>A0A2H1HR37_9MICO</name>
<dbReference type="OrthoDB" id="5185819at2"/>
<accession>A0A2H1HR37</accession>
<organism evidence="2 3">
    <name type="scientific">Brevibacterium antiquum CNRZ 918</name>
    <dbReference type="NCBI Taxonomy" id="1255637"/>
    <lineage>
        <taxon>Bacteria</taxon>
        <taxon>Bacillati</taxon>
        <taxon>Actinomycetota</taxon>
        <taxon>Actinomycetes</taxon>
        <taxon>Micrococcales</taxon>
        <taxon>Brevibacteriaceae</taxon>
        <taxon>Brevibacterium</taxon>
    </lineage>
</organism>
<dbReference type="InterPro" id="IPR024344">
    <property type="entry name" value="MDMPI_metal-binding"/>
</dbReference>
<evidence type="ECO:0000313" key="2">
    <source>
        <dbReference type="EMBL" id="SMX65388.1"/>
    </source>
</evidence>
<evidence type="ECO:0000313" key="3">
    <source>
        <dbReference type="Proteomes" id="UP000234433"/>
    </source>
</evidence>
<dbReference type="Gene3D" id="1.20.120.450">
    <property type="entry name" value="dinb family like domain"/>
    <property type="match status" value="1"/>
</dbReference>
<dbReference type="Proteomes" id="UP000234433">
    <property type="component" value="Unassembled WGS sequence"/>
</dbReference>
<reference evidence="2 3" key="1">
    <citation type="submission" date="2017-03" db="EMBL/GenBank/DDBJ databases">
        <authorList>
            <person name="Afonso C.L."/>
            <person name="Miller P.J."/>
            <person name="Scott M.A."/>
            <person name="Spackman E."/>
            <person name="Goraichik I."/>
            <person name="Dimitrov K.M."/>
            <person name="Suarez D.L."/>
            <person name="Swayne D.E."/>
        </authorList>
    </citation>
    <scope>NUCLEOTIDE SEQUENCE [LARGE SCALE GENOMIC DNA]</scope>
    <source>
        <strain evidence="2 3">CNRZ 918</strain>
    </source>
</reference>
<evidence type="ECO:0000259" key="1">
    <source>
        <dbReference type="Pfam" id="PF11716"/>
    </source>
</evidence>
<dbReference type="SUPFAM" id="SSF109854">
    <property type="entry name" value="DinB/YfiT-like putative metalloenzymes"/>
    <property type="match status" value="1"/>
</dbReference>
<dbReference type="AlphaFoldDB" id="A0A2H1HR37"/>
<proteinExistence type="predicted"/>
<protein>
    <submittedName>
        <fullName evidence="2">TIGR03086 family protein</fullName>
    </submittedName>
</protein>
<sequence>MDLPCIYSYLDRAEVCWANALSRVSGADLDSSSGCQGWSNEQLINHLIGGGLRYETLLAQAPPAEVEATRGQNHLGEDRLESFWTHERAFRRIAGECDLNAEVPHRIGPISGHQLVKMRILELALHAADLSVGTGDEWPIDDELAEFIDTRLGRLIVQLGSAGGYAPPQPGVRAGERAHASRAQRVLNISGRGAAVNAVLPPHRGGR</sequence>